<dbReference type="InterPro" id="IPR050950">
    <property type="entry name" value="HTH-type_LysR_regulators"/>
</dbReference>
<dbReference type="InterPro" id="IPR005119">
    <property type="entry name" value="LysR_subst-bd"/>
</dbReference>
<protein>
    <submittedName>
        <fullName evidence="6">DNA-binding transcriptional LysR family regulator</fullName>
    </submittedName>
</protein>
<gene>
    <name evidence="6" type="ORF">J2Z60_000917</name>
</gene>
<organism evidence="6 7">
    <name type="scientific">Lactobacillus colini</name>
    <dbReference type="NCBI Taxonomy" id="1819254"/>
    <lineage>
        <taxon>Bacteria</taxon>
        <taxon>Bacillati</taxon>
        <taxon>Bacillota</taxon>
        <taxon>Bacilli</taxon>
        <taxon>Lactobacillales</taxon>
        <taxon>Lactobacillaceae</taxon>
        <taxon>Lactobacillus</taxon>
    </lineage>
</organism>
<dbReference type="PANTHER" id="PTHR30419">
    <property type="entry name" value="HTH-TYPE TRANSCRIPTIONAL REGULATOR YBHD"/>
    <property type="match status" value="1"/>
</dbReference>
<dbReference type="CDD" id="cd05466">
    <property type="entry name" value="PBP2_LTTR_substrate"/>
    <property type="match status" value="1"/>
</dbReference>
<reference evidence="6 7" key="1">
    <citation type="submission" date="2021-03" db="EMBL/GenBank/DDBJ databases">
        <title>Genomic Encyclopedia of Type Strains, Phase IV (KMG-IV): sequencing the most valuable type-strain genomes for metagenomic binning, comparative biology and taxonomic classification.</title>
        <authorList>
            <person name="Goeker M."/>
        </authorList>
    </citation>
    <scope>NUCLEOTIDE SEQUENCE [LARGE SCALE GENOMIC DNA]</scope>
    <source>
        <strain evidence="6 7">DSM 101872</strain>
    </source>
</reference>
<dbReference type="InterPro" id="IPR036388">
    <property type="entry name" value="WH-like_DNA-bd_sf"/>
</dbReference>
<dbReference type="Pfam" id="PF00126">
    <property type="entry name" value="HTH_1"/>
    <property type="match status" value="1"/>
</dbReference>
<accession>A0ABS4MDI8</accession>
<dbReference type="SUPFAM" id="SSF53850">
    <property type="entry name" value="Periplasmic binding protein-like II"/>
    <property type="match status" value="1"/>
</dbReference>
<dbReference type="EMBL" id="JAGGLU010000004">
    <property type="protein sequence ID" value="MBP2057745.1"/>
    <property type="molecule type" value="Genomic_DNA"/>
</dbReference>
<feature type="domain" description="HTH lysR-type" evidence="5">
    <location>
        <begin position="1"/>
        <end position="58"/>
    </location>
</feature>
<dbReference type="PROSITE" id="PS50931">
    <property type="entry name" value="HTH_LYSR"/>
    <property type="match status" value="1"/>
</dbReference>
<keyword evidence="2" id="KW-0805">Transcription regulation</keyword>
<dbReference type="InterPro" id="IPR000847">
    <property type="entry name" value="LysR_HTH_N"/>
</dbReference>
<evidence type="ECO:0000256" key="4">
    <source>
        <dbReference type="ARBA" id="ARBA00023163"/>
    </source>
</evidence>
<evidence type="ECO:0000313" key="6">
    <source>
        <dbReference type="EMBL" id="MBP2057745.1"/>
    </source>
</evidence>
<dbReference type="Gene3D" id="1.10.10.10">
    <property type="entry name" value="Winged helix-like DNA-binding domain superfamily/Winged helix DNA-binding domain"/>
    <property type="match status" value="1"/>
</dbReference>
<dbReference type="Pfam" id="PF03466">
    <property type="entry name" value="LysR_substrate"/>
    <property type="match status" value="1"/>
</dbReference>
<dbReference type="GO" id="GO:0003677">
    <property type="term" value="F:DNA binding"/>
    <property type="evidence" value="ECO:0007669"/>
    <property type="project" value="UniProtKB-KW"/>
</dbReference>
<dbReference type="Gene3D" id="3.40.190.290">
    <property type="match status" value="1"/>
</dbReference>
<dbReference type="SUPFAM" id="SSF46785">
    <property type="entry name" value="Winged helix' DNA-binding domain"/>
    <property type="match status" value="1"/>
</dbReference>
<keyword evidence="4" id="KW-0804">Transcription</keyword>
<proteinExistence type="inferred from homology"/>
<comment type="similarity">
    <text evidence="1">Belongs to the LysR transcriptional regulatory family.</text>
</comment>
<dbReference type="RefSeq" id="WP_209686485.1">
    <property type="nucleotide sequence ID" value="NZ_JAGGLU010000004.1"/>
</dbReference>
<comment type="caution">
    <text evidence="6">The sequence shown here is derived from an EMBL/GenBank/DDBJ whole genome shotgun (WGS) entry which is preliminary data.</text>
</comment>
<dbReference type="Proteomes" id="UP001519292">
    <property type="component" value="Unassembled WGS sequence"/>
</dbReference>
<dbReference type="InterPro" id="IPR036390">
    <property type="entry name" value="WH_DNA-bd_sf"/>
</dbReference>
<evidence type="ECO:0000256" key="3">
    <source>
        <dbReference type="ARBA" id="ARBA00023125"/>
    </source>
</evidence>
<evidence type="ECO:0000259" key="5">
    <source>
        <dbReference type="PROSITE" id="PS50931"/>
    </source>
</evidence>
<dbReference type="PANTHER" id="PTHR30419:SF8">
    <property type="entry name" value="NITROGEN ASSIMILATION TRANSCRIPTIONAL ACTIVATOR-RELATED"/>
    <property type="match status" value="1"/>
</dbReference>
<sequence length="297" mass="33837">MDTRVLKYFIAVAKLGNVTKAAEQLHITQPTLSRQINELEKEIGVDLFDRVNHRLVLTKSGALFQQRAQTILDFILQTKSKLQNQDNDLSGTIRLGCVESSVSIFAMNMIEKMQRKYPHIKFDIYTANGNDLKEKLDQDLLDLIILIEPIEAAKYHYLQLPNKDQWGLIVKKDSKLAKKDSITAKDLYHIPIAFTKRNLVRDELIDILKLDANKLNLRSTHNLAGNSLLLVKSGLFSMVSIKGILDVYNSEGLSFIPFKPFTLANHITAWKKNSYLSPATEKFIQLIAEEINFVPKK</sequence>
<dbReference type="PRINTS" id="PR00039">
    <property type="entry name" value="HTHLYSR"/>
</dbReference>
<evidence type="ECO:0000313" key="7">
    <source>
        <dbReference type="Proteomes" id="UP001519292"/>
    </source>
</evidence>
<keyword evidence="3 6" id="KW-0238">DNA-binding</keyword>
<evidence type="ECO:0000256" key="2">
    <source>
        <dbReference type="ARBA" id="ARBA00023015"/>
    </source>
</evidence>
<keyword evidence="7" id="KW-1185">Reference proteome</keyword>
<name>A0ABS4MDI8_9LACO</name>
<evidence type="ECO:0000256" key="1">
    <source>
        <dbReference type="ARBA" id="ARBA00009437"/>
    </source>
</evidence>